<keyword evidence="2" id="KW-0328">Glycosyltransferase</keyword>
<dbReference type="Proteomes" id="UP001598138">
    <property type="component" value="Unassembled WGS sequence"/>
</dbReference>
<protein>
    <submittedName>
        <fullName evidence="2">Glycosyltransferase family 2 protein</fullName>
        <ecNumber evidence="2">2.4.-.-</ecNumber>
    </submittedName>
</protein>
<sequence length="342" mass="39803">MNYSYLDKDLFGHPNLPEQPKLSICLITYKHADYIRTCLDNILSQQVNFSYEIILGEDHSPDDTAAIVTEYANLHPTKIKAFIRPENVGGKTNFLHCFLQCRGEYVIFIEGDDYWTDNTKLQQQVDFLDAQPQASACFHNAEIVYEDSSGRLNEFINGPDQALWTHTPDLIGEKEAWFMATASVMMRRKFVSSLPDWFVTCKSGDIPMYVILAEQGPIGYIDKCMSVYRKNLGGQSFTDNTQSKAFIDNRIFMYSKINEYTQFKYNELIRKILGAYHLLLINCSENKSAPWKKVYHLFVAFYMFNELSFRKFKWLVRDNLLTTDATLSYLEFRSKINQLLRK</sequence>
<dbReference type="SUPFAM" id="SSF53448">
    <property type="entry name" value="Nucleotide-diphospho-sugar transferases"/>
    <property type="match status" value="1"/>
</dbReference>
<dbReference type="InterPro" id="IPR001173">
    <property type="entry name" value="Glyco_trans_2-like"/>
</dbReference>
<feature type="domain" description="Glycosyltransferase 2-like" evidence="1">
    <location>
        <begin position="23"/>
        <end position="191"/>
    </location>
</feature>
<evidence type="ECO:0000259" key="1">
    <source>
        <dbReference type="Pfam" id="PF00535"/>
    </source>
</evidence>
<dbReference type="InterPro" id="IPR029044">
    <property type="entry name" value="Nucleotide-diphossugar_trans"/>
</dbReference>
<accession>A0ABW6D8R8</accession>
<dbReference type="RefSeq" id="WP_377981948.1">
    <property type="nucleotide sequence ID" value="NZ_JBBKXZ010000001.1"/>
</dbReference>
<keyword evidence="3" id="KW-1185">Reference proteome</keyword>
<gene>
    <name evidence="2" type="ORF">U0R10_01685</name>
</gene>
<proteinExistence type="predicted"/>
<dbReference type="PANTHER" id="PTHR22916">
    <property type="entry name" value="GLYCOSYLTRANSFERASE"/>
    <property type="match status" value="1"/>
</dbReference>
<organism evidence="2 3">
    <name type="scientific">Aquirufa avitistagni</name>
    <dbReference type="NCBI Taxonomy" id="3104728"/>
    <lineage>
        <taxon>Bacteria</taxon>
        <taxon>Pseudomonadati</taxon>
        <taxon>Bacteroidota</taxon>
        <taxon>Cytophagia</taxon>
        <taxon>Cytophagales</taxon>
        <taxon>Flectobacillaceae</taxon>
        <taxon>Aquirufa</taxon>
    </lineage>
</organism>
<reference evidence="2 3" key="1">
    <citation type="submission" date="2024-03" db="EMBL/GenBank/DDBJ databases">
        <title>Aquirufa genome sequencing.</title>
        <authorList>
            <person name="Pitt A."/>
            <person name="Hahn M.W."/>
        </authorList>
    </citation>
    <scope>NUCLEOTIDE SEQUENCE [LARGE SCALE GENOMIC DNA]</scope>
    <source>
        <strain evidence="2 3">OSTEICH-129V</strain>
    </source>
</reference>
<dbReference type="Pfam" id="PF00535">
    <property type="entry name" value="Glycos_transf_2"/>
    <property type="match status" value="1"/>
</dbReference>
<comment type="caution">
    <text evidence="2">The sequence shown here is derived from an EMBL/GenBank/DDBJ whole genome shotgun (WGS) entry which is preliminary data.</text>
</comment>
<evidence type="ECO:0000313" key="2">
    <source>
        <dbReference type="EMBL" id="MFD3393322.1"/>
    </source>
</evidence>
<dbReference type="EC" id="2.4.-.-" evidence="2"/>
<keyword evidence="2" id="KW-0808">Transferase</keyword>
<evidence type="ECO:0000313" key="3">
    <source>
        <dbReference type="Proteomes" id="UP001598138"/>
    </source>
</evidence>
<dbReference type="Gene3D" id="3.90.550.10">
    <property type="entry name" value="Spore Coat Polysaccharide Biosynthesis Protein SpsA, Chain A"/>
    <property type="match status" value="1"/>
</dbReference>
<dbReference type="EMBL" id="JBBKXZ010000001">
    <property type="protein sequence ID" value="MFD3393322.1"/>
    <property type="molecule type" value="Genomic_DNA"/>
</dbReference>
<dbReference type="GO" id="GO:0016757">
    <property type="term" value="F:glycosyltransferase activity"/>
    <property type="evidence" value="ECO:0007669"/>
    <property type="project" value="UniProtKB-KW"/>
</dbReference>
<dbReference type="PANTHER" id="PTHR22916:SF3">
    <property type="entry name" value="UDP-GLCNAC:BETAGAL BETA-1,3-N-ACETYLGLUCOSAMINYLTRANSFERASE-LIKE PROTEIN 1"/>
    <property type="match status" value="1"/>
</dbReference>
<name>A0ABW6D8R8_9BACT</name>